<name>A0ABD3C136_9LAMI</name>
<feature type="coiled-coil region" evidence="1">
    <location>
        <begin position="254"/>
        <end position="281"/>
    </location>
</feature>
<dbReference type="PANTHER" id="PTHR31509">
    <property type="entry name" value="BPS1-LIKE PROTEIN"/>
    <property type="match status" value="1"/>
</dbReference>
<gene>
    <name evidence="2" type="ORF">CASFOL_033973</name>
</gene>
<comment type="caution">
    <text evidence="2">The sequence shown here is derived from an EMBL/GenBank/DDBJ whole genome shotgun (WGS) entry which is preliminary data.</text>
</comment>
<dbReference type="EMBL" id="JAVIJP010000060">
    <property type="protein sequence ID" value="KAL3622562.1"/>
    <property type="molecule type" value="Genomic_DNA"/>
</dbReference>
<protein>
    <submittedName>
        <fullName evidence="2">Uncharacterized protein</fullName>
    </submittedName>
</protein>
<evidence type="ECO:0000256" key="1">
    <source>
        <dbReference type="SAM" id="Coils"/>
    </source>
</evidence>
<keyword evidence="3" id="KW-1185">Reference proteome</keyword>
<sequence length="305" mass="34817">MILLSPKLTRPFKFPSKLENNHHLNNSLHNFRSKISDFITQTLSKPDPTLHECFELINTTNRAFAKMVIEIDYPMTRWGENLTDRYLTFTLNLLCLLNSVSSSLSHLSQAKIPVLHALALIKNSPSFSAKQLKKITPKNISLNLNFDGNVKIEGKPGSETERVVFRALAVSKKVEFLAIGFVLSSLCGDKKPYMEIRKRVGGFSNDDDDDAMLKEMDSRFGKEVIEMEEVKEVNSAIDRLYEDMFNGRCSQEKADDLMKRIEVLQNLINGLEKQANNLFSEILVTRNKLLDNLRFKGHNLEFICT</sequence>
<evidence type="ECO:0000313" key="2">
    <source>
        <dbReference type="EMBL" id="KAL3622562.1"/>
    </source>
</evidence>
<dbReference type="Proteomes" id="UP001632038">
    <property type="component" value="Unassembled WGS sequence"/>
</dbReference>
<organism evidence="2 3">
    <name type="scientific">Castilleja foliolosa</name>
    <dbReference type="NCBI Taxonomy" id="1961234"/>
    <lineage>
        <taxon>Eukaryota</taxon>
        <taxon>Viridiplantae</taxon>
        <taxon>Streptophyta</taxon>
        <taxon>Embryophyta</taxon>
        <taxon>Tracheophyta</taxon>
        <taxon>Spermatophyta</taxon>
        <taxon>Magnoliopsida</taxon>
        <taxon>eudicotyledons</taxon>
        <taxon>Gunneridae</taxon>
        <taxon>Pentapetalae</taxon>
        <taxon>asterids</taxon>
        <taxon>lamiids</taxon>
        <taxon>Lamiales</taxon>
        <taxon>Orobanchaceae</taxon>
        <taxon>Pedicularideae</taxon>
        <taxon>Castillejinae</taxon>
        <taxon>Castilleja</taxon>
    </lineage>
</organism>
<dbReference type="AlphaFoldDB" id="A0ABD3C136"/>
<evidence type="ECO:0000313" key="3">
    <source>
        <dbReference type="Proteomes" id="UP001632038"/>
    </source>
</evidence>
<proteinExistence type="predicted"/>
<keyword evidence="1" id="KW-0175">Coiled coil</keyword>
<reference evidence="3" key="1">
    <citation type="journal article" date="2024" name="IScience">
        <title>Strigolactones Initiate the Formation of Haustorium-like Structures in Castilleja.</title>
        <authorList>
            <person name="Buerger M."/>
            <person name="Peterson D."/>
            <person name="Chory J."/>
        </authorList>
    </citation>
    <scope>NUCLEOTIDE SEQUENCE [LARGE SCALE GENOMIC DNA]</scope>
</reference>
<accession>A0ABD3C136</accession>